<comment type="caution">
    <text evidence="2">The sequence shown here is derived from an EMBL/GenBank/DDBJ whole genome shotgun (WGS) entry which is preliminary data.</text>
</comment>
<dbReference type="AlphaFoldDB" id="R2NMZ6"/>
<dbReference type="Proteomes" id="UP000013783">
    <property type="component" value="Unassembled WGS sequence"/>
</dbReference>
<accession>R2NMZ6</accession>
<evidence type="ECO:0000313" key="2">
    <source>
        <dbReference type="EMBL" id="EOH73392.1"/>
    </source>
</evidence>
<evidence type="ECO:0000313" key="3">
    <source>
        <dbReference type="EMBL" id="EOT67324.1"/>
    </source>
</evidence>
<proteinExistence type="predicted"/>
<dbReference type="GeneID" id="301216931"/>
<reference evidence="2 4" key="1">
    <citation type="submission" date="2013-02" db="EMBL/GenBank/DDBJ databases">
        <title>The Genome Sequence of Enterococcus malodoratus ATCC_43197.</title>
        <authorList>
            <consortium name="The Broad Institute Genome Sequencing Platform"/>
            <consortium name="The Broad Institute Genome Sequencing Center for Infectious Disease"/>
            <person name="Earl A.M."/>
            <person name="Gilmore M.S."/>
            <person name="Lebreton F."/>
            <person name="Walker B."/>
            <person name="Young S.K."/>
            <person name="Zeng Q."/>
            <person name="Gargeya S."/>
            <person name="Fitzgerald M."/>
            <person name="Haas B."/>
            <person name="Abouelleil A."/>
            <person name="Alvarado L."/>
            <person name="Arachchi H.M."/>
            <person name="Berlin A.M."/>
            <person name="Chapman S.B."/>
            <person name="Dewar J."/>
            <person name="Goldberg J."/>
            <person name="Griggs A."/>
            <person name="Gujja S."/>
            <person name="Hansen M."/>
            <person name="Howarth C."/>
            <person name="Imamovic A."/>
            <person name="Larimer J."/>
            <person name="McCowan C."/>
            <person name="Murphy C."/>
            <person name="Neiman D."/>
            <person name="Pearson M."/>
            <person name="Priest M."/>
            <person name="Roberts A."/>
            <person name="Saif S."/>
            <person name="Shea T."/>
            <person name="Sisk P."/>
            <person name="Sykes S."/>
            <person name="Wortman J."/>
            <person name="Nusbaum C."/>
            <person name="Birren B."/>
        </authorList>
    </citation>
    <scope>NUCLEOTIDE SEQUENCE [LARGE SCALE GENOMIC DNA]</scope>
    <source>
        <strain evidence="2 4">ATCC 43197</strain>
    </source>
</reference>
<dbReference type="EMBL" id="ASWA01000003">
    <property type="protein sequence ID" value="EOT67324.1"/>
    <property type="molecule type" value="Genomic_DNA"/>
</dbReference>
<sequence length="242" mass="27241">MYNEKKVKIISRLAIVALLVAGILTGFGIGQLTSKSENKTETKASSTAKNTIEEKTKKNQLNTKDVEAFLIAYYTKKDLSENRSRYKPFMTKSMYTQETDIEDLPINQAYKGYVVNQVFDEADVYIDSENLVVLVDVKYHNTQLVEKGTTEGALVDTPETQTLKLTFIKENGRFKVNNINRIFLTTTGETARTNTYEDEEENETKESSKTEDSQSTNNSSETTEAVTKESTAASQTQESKTE</sequence>
<dbReference type="STRING" id="71451.RV07_GL003389"/>
<feature type="region of interest" description="Disordered" evidence="1">
    <location>
        <begin position="190"/>
        <end position="242"/>
    </location>
</feature>
<name>R2NMZ6_9ENTE</name>
<feature type="compositionally biased region" description="Low complexity" evidence="1">
    <location>
        <begin position="213"/>
        <end position="224"/>
    </location>
</feature>
<evidence type="ECO:0000313" key="5">
    <source>
        <dbReference type="Proteomes" id="UP000014148"/>
    </source>
</evidence>
<keyword evidence="5" id="KW-1185">Reference proteome</keyword>
<feature type="compositionally biased region" description="Polar residues" evidence="1">
    <location>
        <begin position="228"/>
        <end position="242"/>
    </location>
</feature>
<dbReference type="Proteomes" id="UP000014148">
    <property type="component" value="Unassembled WGS sequence"/>
</dbReference>
<dbReference type="EMBL" id="AJAK01000026">
    <property type="protein sequence ID" value="EOH73392.1"/>
    <property type="molecule type" value="Genomic_DNA"/>
</dbReference>
<dbReference type="RefSeq" id="WP_010742439.1">
    <property type="nucleotide sequence ID" value="NZ_KB946251.1"/>
</dbReference>
<dbReference type="PATRIC" id="fig|1158601.3.peg.3635"/>
<evidence type="ECO:0000256" key="1">
    <source>
        <dbReference type="SAM" id="MobiDB-lite"/>
    </source>
</evidence>
<protein>
    <submittedName>
        <fullName evidence="2">Uncharacterized protein</fullName>
    </submittedName>
</protein>
<reference evidence="3 5" key="2">
    <citation type="submission" date="2013-03" db="EMBL/GenBank/DDBJ databases">
        <title>The Genome Sequence of Enterococcus malodoratus ATCC_43197 (PacBio/Illumina hybrid assembly).</title>
        <authorList>
            <consortium name="The Broad Institute Genomics Platform"/>
            <consortium name="The Broad Institute Genome Sequencing Center for Infectious Disease"/>
            <person name="Earl A."/>
            <person name="Russ C."/>
            <person name="Gilmore M."/>
            <person name="Surin D."/>
            <person name="Walker B."/>
            <person name="Young S."/>
            <person name="Zeng Q."/>
            <person name="Gargeya S."/>
            <person name="Fitzgerald M."/>
            <person name="Haas B."/>
            <person name="Abouelleil A."/>
            <person name="Allen A.W."/>
            <person name="Alvarado L."/>
            <person name="Arachchi H.M."/>
            <person name="Berlin A.M."/>
            <person name="Chapman S.B."/>
            <person name="Gainer-Dewar J."/>
            <person name="Goldberg J."/>
            <person name="Griggs A."/>
            <person name="Gujja S."/>
            <person name="Hansen M."/>
            <person name="Howarth C."/>
            <person name="Imamovic A."/>
            <person name="Ireland A."/>
            <person name="Larimer J."/>
            <person name="McCowan C."/>
            <person name="Murphy C."/>
            <person name="Pearson M."/>
            <person name="Poon T.W."/>
            <person name="Priest M."/>
            <person name="Roberts A."/>
            <person name="Saif S."/>
            <person name="Shea T."/>
            <person name="Sisk P."/>
            <person name="Sykes S."/>
            <person name="Wortman J."/>
            <person name="Nusbaum C."/>
            <person name="Birren B."/>
        </authorList>
    </citation>
    <scope>NUCLEOTIDE SEQUENCE [LARGE SCALE GENOMIC DNA]</scope>
    <source>
        <strain evidence="3 5">ATCC 43197</strain>
    </source>
</reference>
<organism evidence="2 4">
    <name type="scientific">Enterococcus malodoratus ATCC 43197</name>
    <dbReference type="NCBI Taxonomy" id="1158601"/>
    <lineage>
        <taxon>Bacteria</taxon>
        <taxon>Bacillati</taxon>
        <taxon>Bacillota</taxon>
        <taxon>Bacilli</taxon>
        <taxon>Lactobacillales</taxon>
        <taxon>Enterococcaceae</taxon>
        <taxon>Enterococcus</taxon>
    </lineage>
</organism>
<evidence type="ECO:0000313" key="4">
    <source>
        <dbReference type="Proteomes" id="UP000013783"/>
    </source>
</evidence>
<dbReference type="eggNOG" id="ENOG5032X8K">
    <property type="taxonomic scope" value="Bacteria"/>
</dbReference>
<gene>
    <name evidence="3" type="ORF">I585_02845</name>
    <name evidence="2" type="ORF">UAI_03661</name>
</gene>